<dbReference type="OrthoDB" id="1441538at2"/>
<protein>
    <submittedName>
        <fullName evidence="3">Aspartyl beta-hydroxylase</fullName>
    </submittedName>
</protein>
<dbReference type="Pfam" id="PF07862">
    <property type="entry name" value="Nif11"/>
    <property type="match status" value="1"/>
</dbReference>
<evidence type="ECO:0000313" key="4">
    <source>
        <dbReference type="Proteomes" id="UP000066487"/>
    </source>
</evidence>
<dbReference type="InterPro" id="IPR012903">
    <property type="entry name" value="Nif11"/>
</dbReference>
<dbReference type="AlphaFoldDB" id="A0A0N9WRF5"/>
<dbReference type="InterPro" id="IPR027443">
    <property type="entry name" value="IPNS-like_sf"/>
</dbReference>
<proteinExistence type="predicted"/>
<feature type="domain" description="Nif11" evidence="2">
    <location>
        <begin position="197"/>
        <end position="246"/>
    </location>
</feature>
<sequence length="263" mass="29368">MNRPAFSRLPVTVPLPLLLQALAQIKDSDWHSHFNSHYFSGDWSGVALISAADALTELSPGHGKPVLRAPWLLDGRWQRALQKLPLDIVSARLLKLGPGSRIHEHRDYDLEGPEADLRLHIPLLSPPNVDFLLDGLRMPMEAGECWFLDLSRPHSVDNRDSRERVHLVIDCRPAPWLEQAIVEGVSTTPAPGVGHAAQALAQFRRLLENDPQLCKTLQGVTDNEAFIATTLKLAAENGLAFSREELRAVMRNGRRQWNEQCSA</sequence>
<accession>A0A0N9WRF5</accession>
<dbReference type="InterPro" id="IPR007803">
    <property type="entry name" value="Asp/Arg/Pro-Hydrxlase"/>
</dbReference>
<evidence type="ECO:0000313" key="3">
    <source>
        <dbReference type="EMBL" id="ALI05041.1"/>
    </source>
</evidence>
<reference evidence="3 4" key="2">
    <citation type="journal article" date="2018" name="Nature">
        <title>Mutant phenotypes for thousands of bacterial genes of unknown function.</title>
        <authorList>
            <person name="Price M.N."/>
            <person name="Wetmore K.M."/>
            <person name="Waters R.J."/>
            <person name="Callaghan M."/>
            <person name="Ray J."/>
            <person name="Liu H."/>
            <person name="Kuehl J.V."/>
            <person name="Melnyk R.A."/>
            <person name="Lamson J.S."/>
            <person name="Suh Y."/>
            <person name="Carlson H.K."/>
            <person name="Esquivel Z."/>
            <person name="Sadeeshkumar H."/>
            <person name="Chakraborty R."/>
            <person name="Zane G.M."/>
            <person name="Rubin B.E."/>
            <person name="Wall J.D."/>
            <person name="Visel A."/>
            <person name="Bristow J."/>
            <person name="Blow M.J."/>
            <person name="Arkin A.P."/>
            <person name="Deutschbauer A.M."/>
        </authorList>
    </citation>
    <scope>NUCLEOTIDE SEQUENCE [LARGE SCALE GENOMIC DNA]</scope>
    <source>
        <strain evidence="3 4">FW300-N2E3</strain>
    </source>
</reference>
<dbReference type="Proteomes" id="UP000066487">
    <property type="component" value="Chromosome"/>
</dbReference>
<evidence type="ECO:0000259" key="2">
    <source>
        <dbReference type="Pfam" id="PF07862"/>
    </source>
</evidence>
<dbReference type="Pfam" id="PF05118">
    <property type="entry name" value="Asp_Arg_Hydrox"/>
    <property type="match status" value="1"/>
</dbReference>
<dbReference type="Gene3D" id="2.60.120.330">
    <property type="entry name" value="B-lactam Antibiotic, Isopenicillin N Synthase, Chain"/>
    <property type="match status" value="1"/>
</dbReference>
<name>A0A0N9WRF5_PSEFL</name>
<dbReference type="EMBL" id="CP012830">
    <property type="protein sequence ID" value="ALI05041.1"/>
    <property type="molecule type" value="Genomic_DNA"/>
</dbReference>
<dbReference type="SUPFAM" id="SSF51197">
    <property type="entry name" value="Clavaminate synthase-like"/>
    <property type="match status" value="1"/>
</dbReference>
<evidence type="ECO:0000259" key="1">
    <source>
        <dbReference type="Pfam" id="PF05118"/>
    </source>
</evidence>
<organism evidence="3 4">
    <name type="scientific">Pseudomonas fluorescens</name>
    <dbReference type="NCBI Taxonomy" id="294"/>
    <lineage>
        <taxon>Bacteria</taxon>
        <taxon>Pseudomonadati</taxon>
        <taxon>Pseudomonadota</taxon>
        <taxon>Gammaproteobacteria</taxon>
        <taxon>Pseudomonadales</taxon>
        <taxon>Pseudomonadaceae</taxon>
        <taxon>Pseudomonas</taxon>
    </lineage>
</organism>
<dbReference type="RefSeq" id="WP_054598213.1">
    <property type="nucleotide sequence ID" value="NZ_CP012830.1"/>
</dbReference>
<reference evidence="4" key="1">
    <citation type="submission" date="2015-09" db="EMBL/GenBank/DDBJ databases">
        <title>Whole genome sequence of Pseudomonas fluorescens FW300-N2E3.</title>
        <authorList>
            <person name="Ray J."/>
            <person name="Melnyk R."/>
            <person name="Deutschbauer A."/>
        </authorList>
    </citation>
    <scope>NUCLEOTIDE SEQUENCE [LARGE SCALE GENOMIC DNA]</scope>
    <source>
        <strain evidence="4">FW300-N2E3</strain>
    </source>
</reference>
<feature type="domain" description="Aspartyl/asparaginy/proline hydroxylase" evidence="1">
    <location>
        <begin position="86"/>
        <end position="172"/>
    </location>
</feature>
<gene>
    <name evidence="3" type="ORF">AO353_11310</name>
</gene>